<dbReference type="PANTHER" id="PTHR10903">
    <property type="entry name" value="GTPASE, IMAP FAMILY MEMBER-RELATED"/>
    <property type="match status" value="1"/>
</dbReference>
<feature type="domain" description="AIG1-type G" evidence="5">
    <location>
        <begin position="58"/>
        <end position="257"/>
    </location>
</feature>
<accession>A0A8C1JVC1</accession>
<feature type="compositionally biased region" description="Basic residues" evidence="4">
    <location>
        <begin position="1"/>
        <end position="16"/>
    </location>
</feature>
<dbReference type="CDD" id="cd01852">
    <property type="entry name" value="AIG1"/>
    <property type="match status" value="1"/>
</dbReference>
<evidence type="ECO:0000313" key="6">
    <source>
        <dbReference type="Ensembl" id="ENSCCRP00010037516.1"/>
    </source>
</evidence>
<dbReference type="InterPro" id="IPR027417">
    <property type="entry name" value="P-loop_NTPase"/>
</dbReference>
<dbReference type="Gene3D" id="3.40.50.300">
    <property type="entry name" value="P-loop containing nucleotide triphosphate hydrolases"/>
    <property type="match status" value="1"/>
</dbReference>
<dbReference type="FunFam" id="3.40.50.300:FF:000366">
    <property type="entry name" value="GTPase, IMAP family member 2"/>
    <property type="match status" value="1"/>
</dbReference>
<keyword evidence="7" id="KW-1185">Reference proteome</keyword>
<dbReference type="PANTHER" id="PTHR10903:SF112">
    <property type="entry name" value="SI:CH211-113E8.5"/>
    <property type="match status" value="1"/>
</dbReference>
<evidence type="ECO:0000256" key="2">
    <source>
        <dbReference type="ARBA" id="ARBA00022741"/>
    </source>
</evidence>
<feature type="region of interest" description="Disordered" evidence="4">
    <location>
        <begin position="1"/>
        <end position="23"/>
    </location>
</feature>
<dbReference type="InterPro" id="IPR045058">
    <property type="entry name" value="GIMA/IAN/Toc"/>
</dbReference>
<name>A0A8C1JVC1_CYPCA</name>
<organism evidence="6 7">
    <name type="scientific">Cyprinus carpio</name>
    <name type="common">Common carp</name>
    <dbReference type="NCBI Taxonomy" id="7962"/>
    <lineage>
        <taxon>Eukaryota</taxon>
        <taxon>Metazoa</taxon>
        <taxon>Chordata</taxon>
        <taxon>Craniata</taxon>
        <taxon>Vertebrata</taxon>
        <taxon>Euteleostomi</taxon>
        <taxon>Actinopterygii</taxon>
        <taxon>Neopterygii</taxon>
        <taxon>Teleostei</taxon>
        <taxon>Ostariophysi</taxon>
        <taxon>Cypriniformes</taxon>
        <taxon>Cyprinidae</taxon>
        <taxon>Cyprininae</taxon>
        <taxon>Cyprinus</taxon>
    </lineage>
</organism>
<dbReference type="Ensembl" id="ENSCCRT00010041206.1">
    <property type="protein sequence ID" value="ENSCCRP00010037516.1"/>
    <property type="gene ID" value="ENSCCRG00010016012.1"/>
</dbReference>
<dbReference type="Pfam" id="PF04548">
    <property type="entry name" value="AIG1"/>
    <property type="match status" value="1"/>
</dbReference>
<dbReference type="GO" id="GO:0005525">
    <property type="term" value="F:GTP binding"/>
    <property type="evidence" value="ECO:0007669"/>
    <property type="project" value="UniProtKB-KW"/>
</dbReference>
<evidence type="ECO:0000313" key="7">
    <source>
        <dbReference type="Proteomes" id="UP000694427"/>
    </source>
</evidence>
<protein>
    <submittedName>
        <fullName evidence="6">Zgc:113625</fullName>
    </submittedName>
</protein>
<dbReference type="PROSITE" id="PS51720">
    <property type="entry name" value="G_AIG1"/>
    <property type="match status" value="1"/>
</dbReference>
<comment type="similarity">
    <text evidence="1">Belongs to the TRAFAC class TrmE-Era-EngA-EngB-Septin-like GTPase superfamily. AIG1/Toc34/Toc159-like paraseptin GTPase family. IAN subfamily.</text>
</comment>
<evidence type="ECO:0000256" key="4">
    <source>
        <dbReference type="SAM" id="MobiDB-lite"/>
    </source>
</evidence>
<reference evidence="6" key="1">
    <citation type="submission" date="2025-08" db="UniProtKB">
        <authorList>
            <consortium name="Ensembl"/>
        </authorList>
    </citation>
    <scope>IDENTIFICATION</scope>
</reference>
<reference evidence="6" key="2">
    <citation type="submission" date="2025-09" db="UniProtKB">
        <authorList>
            <consortium name="Ensembl"/>
        </authorList>
    </citation>
    <scope>IDENTIFICATION</scope>
</reference>
<evidence type="ECO:0000256" key="3">
    <source>
        <dbReference type="ARBA" id="ARBA00023134"/>
    </source>
</evidence>
<evidence type="ECO:0000259" key="5">
    <source>
        <dbReference type="PROSITE" id="PS51720"/>
    </source>
</evidence>
<dbReference type="SUPFAM" id="SSF52540">
    <property type="entry name" value="P-loop containing nucleoside triphosphate hydrolases"/>
    <property type="match status" value="1"/>
</dbReference>
<evidence type="ECO:0000256" key="1">
    <source>
        <dbReference type="ARBA" id="ARBA00008535"/>
    </source>
</evidence>
<keyword evidence="2" id="KW-0547">Nucleotide-binding</keyword>
<proteinExistence type="inferred from homology"/>
<sequence>MYKCKKKKKKKKRVASKKSGTNRVTQKKSFSRCEEKLLLKEMNCSKCLCCLRSSIPRGPRLRIVLIGKTGVGKSAVGNTILCRKVFESSPCANSVTERCKKAMVCDQREIYVIDTPGILDTSKSKDLIKREIVRCIQVSAPGPHAFLLVIQIGRFTIEEQRSVQALQELFGEEASKYMIVVFTHGDALRGQTVEDYVKTGHAELRRVIQSCGSRYVVFDNSDIKNRVQVRRLIKKIDEMVAANGGECFTQEMFIEAEQKIQQQKVERAVAELLEYQFSFLGSLDNRVALFQQVLMEGLHEQAALDSDTYGYKIN</sequence>
<dbReference type="InterPro" id="IPR006703">
    <property type="entry name" value="G_AIG1"/>
</dbReference>
<keyword evidence="3" id="KW-0342">GTP-binding</keyword>
<dbReference type="Proteomes" id="UP000694427">
    <property type="component" value="Unplaced"/>
</dbReference>
<gene>
    <name evidence="6" type="primary">LOC109110301</name>
</gene>
<dbReference type="AlphaFoldDB" id="A0A8C1JVC1"/>